<comment type="caution">
    <text evidence="3">The sequence shown here is derived from an EMBL/GenBank/DDBJ whole genome shotgun (WGS) entry which is preliminary data.</text>
</comment>
<keyword evidence="4" id="KW-1185">Reference proteome</keyword>
<protein>
    <submittedName>
        <fullName evidence="3">Uncharacterized protein</fullName>
    </submittedName>
</protein>
<dbReference type="AlphaFoldDB" id="A0A2A3K072"/>
<reference evidence="3" key="1">
    <citation type="submission" date="2017-09" db="EMBL/GenBank/DDBJ databases">
        <title>Yangia sp. SAOS 153D whole genome sequencing.</title>
        <authorList>
            <person name="Verma A."/>
            <person name="Krishnamurthi S."/>
        </authorList>
    </citation>
    <scope>NUCLEOTIDE SEQUENCE [LARGE SCALE GENOMIC DNA]</scope>
    <source>
        <strain evidence="3">SAOS 153D</strain>
    </source>
</reference>
<name>A0A2A3K072_9RHOB</name>
<dbReference type="OrthoDB" id="7630018at2"/>
<evidence type="ECO:0000313" key="2">
    <source>
        <dbReference type="EMBL" id="MCT4370297.1"/>
    </source>
</evidence>
<accession>A0A2A3K072</accession>
<proteinExistence type="predicted"/>
<sequence>MEMIADILLAAGALGAGFYCFVLSRRLTRFTDLEKGVGGAVAVLSAQVDDLTRTLEAAQQAAGKSGETLSDLTTRGEQVSHRLELLIASLHDLPEVAGDPGKGAGTSATAKAKLPEPEAETGYAEPVFLRHSRSGAA</sequence>
<dbReference type="RefSeq" id="WP_095880781.1">
    <property type="nucleotide sequence ID" value="NZ_NTHN02000011.1"/>
</dbReference>
<evidence type="ECO:0000256" key="1">
    <source>
        <dbReference type="SAM" id="MobiDB-lite"/>
    </source>
</evidence>
<evidence type="ECO:0000313" key="4">
    <source>
        <dbReference type="Proteomes" id="UP000217448"/>
    </source>
</evidence>
<gene>
    <name evidence="2" type="ORF">CLG85_008160</name>
    <name evidence="3" type="ORF">CLG85_02240</name>
</gene>
<evidence type="ECO:0000313" key="3">
    <source>
        <dbReference type="EMBL" id="PBD20772.1"/>
    </source>
</evidence>
<reference evidence="2" key="3">
    <citation type="submission" date="2024-05" db="EMBL/GenBank/DDBJ databases">
        <title>Yangia mangrovi SAOS 153D genome.</title>
        <authorList>
            <person name="Verma A."/>
            <person name="Pal Y."/>
            <person name="Sundharam S."/>
            <person name="Bisht B."/>
            <person name="Srinivasan K."/>
        </authorList>
    </citation>
    <scope>NUCLEOTIDE SEQUENCE</scope>
    <source>
        <strain evidence="2">SAOS 153D</strain>
    </source>
</reference>
<reference evidence="4" key="2">
    <citation type="submission" date="2023-07" db="EMBL/GenBank/DDBJ databases">
        <title>Yangia mangrovi SAOS 153D genome.</title>
        <authorList>
            <person name="Verma A."/>
            <person name="Pal Y."/>
            <person name="Sundharam S."/>
            <person name="Bisht B."/>
            <person name="Srinivasan K."/>
        </authorList>
    </citation>
    <scope>NUCLEOTIDE SEQUENCE [LARGE SCALE GENOMIC DNA]</scope>
    <source>
        <strain evidence="4">SAOS 153D</strain>
    </source>
</reference>
<dbReference type="EMBL" id="NTHN01000023">
    <property type="protein sequence ID" value="PBD20772.1"/>
    <property type="molecule type" value="Genomic_DNA"/>
</dbReference>
<dbReference type="EMBL" id="NTHN02000011">
    <property type="protein sequence ID" value="MCT4370297.1"/>
    <property type="molecule type" value="Genomic_DNA"/>
</dbReference>
<dbReference type="Proteomes" id="UP000217448">
    <property type="component" value="Unassembled WGS sequence"/>
</dbReference>
<organism evidence="3">
    <name type="scientific">Alloyangia mangrovi</name>
    <dbReference type="NCBI Taxonomy" id="1779329"/>
    <lineage>
        <taxon>Bacteria</taxon>
        <taxon>Pseudomonadati</taxon>
        <taxon>Pseudomonadota</taxon>
        <taxon>Alphaproteobacteria</taxon>
        <taxon>Rhodobacterales</taxon>
        <taxon>Roseobacteraceae</taxon>
        <taxon>Alloyangia</taxon>
    </lineage>
</organism>
<feature type="region of interest" description="Disordered" evidence="1">
    <location>
        <begin position="97"/>
        <end position="137"/>
    </location>
</feature>